<evidence type="ECO:0000313" key="2">
    <source>
        <dbReference type="Proteomes" id="UP000293433"/>
    </source>
</evidence>
<dbReference type="InterPro" id="IPR037150">
    <property type="entry name" value="H-NS_C_dom_sf"/>
</dbReference>
<evidence type="ECO:0000313" key="1">
    <source>
        <dbReference type="EMBL" id="RZS58076.1"/>
    </source>
</evidence>
<dbReference type="Proteomes" id="UP000293433">
    <property type="component" value="Unassembled WGS sequence"/>
</dbReference>
<proteinExistence type="predicted"/>
<gene>
    <name evidence="1" type="ORF">EV685_0354</name>
</gene>
<reference evidence="1 2" key="1">
    <citation type="submission" date="2019-02" db="EMBL/GenBank/DDBJ databases">
        <title>Genomic Encyclopedia of Type Strains, Phase IV (KMG-IV): sequencing the most valuable type-strain genomes for metagenomic binning, comparative biology and taxonomic classification.</title>
        <authorList>
            <person name="Goeker M."/>
        </authorList>
    </citation>
    <scope>NUCLEOTIDE SEQUENCE [LARGE SCALE GENOMIC DNA]</scope>
    <source>
        <strain evidence="1 2">DSM 10617</strain>
    </source>
</reference>
<dbReference type="RefSeq" id="WP_130480263.1">
    <property type="nucleotide sequence ID" value="NZ_SGWV01000007.1"/>
</dbReference>
<dbReference type="GO" id="GO:0003677">
    <property type="term" value="F:DNA binding"/>
    <property type="evidence" value="ECO:0007669"/>
    <property type="project" value="UniProtKB-KW"/>
</dbReference>
<dbReference type="Gene3D" id="4.10.430.10">
    <property type="entry name" value="Histone-like protein H-NS, C-terminal domain"/>
    <property type="match status" value="1"/>
</dbReference>
<name>A0A4Q7LT51_9BURK</name>
<sequence>MHDDDADLEKLAAIRKIRRLMEFWKIEPEELAGVPVSAAPVVRRRVVAEVRYRHPVSGETWDGLGSQPDWLRQALIREGYTVDELRCSTSVEADLGATGLSDPGSSST</sequence>
<dbReference type="EMBL" id="SGWV01000007">
    <property type="protein sequence ID" value="RZS58076.1"/>
    <property type="molecule type" value="Genomic_DNA"/>
</dbReference>
<keyword evidence="2" id="KW-1185">Reference proteome</keyword>
<protein>
    <submittedName>
        <fullName evidence="1">DNA-binding protein H-NS</fullName>
    </submittedName>
</protein>
<comment type="caution">
    <text evidence="1">The sequence shown here is derived from an EMBL/GenBank/DDBJ whole genome shotgun (WGS) entry which is preliminary data.</text>
</comment>
<accession>A0A4Q7LT51</accession>
<dbReference type="AlphaFoldDB" id="A0A4Q7LT51"/>
<organism evidence="1 2">
    <name type="scientific">Sphaerotilus mobilis</name>
    <dbReference type="NCBI Taxonomy" id="47994"/>
    <lineage>
        <taxon>Bacteria</taxon>
        <taxon>Pseudomonadati</taxon>
        <taxon>Pseudomonadota</taxon>
        <taxon>Betaproteobacteria</taxon>
        <taxon>Burkholderiales</taxon>
        <taxon>Sphaerotilaceae</taxon>
        <taxon>Sphaerotilus</taxon>
    </lineage>
</organism>
<dbReference type="SUPFAM" id="SSF81273">
    <property type="entry name" value="H-NS histone-like proteins"/>
    <property type="match status" value="1"/>
</dbReference>
<dbReference type="OrthoDB" id="5297879at2"/>
<keyword evidence="1" id="KW-0238">DNA-binding</keyword>